<evidence type="ECO:0000259" key="1">
    <source>
        <dbReference type="Pfam" id="PF01636"/>
    </source>
</evidence>
<dbReference type="InterPro" id="IPR051678">
    <property type="entry name" value="AGP_Transferase"/>
</dbReference>
<dbReference type="OrthoDB" id="2906425at2759"/>
<feature type="domain" description="Aminoglycoside phosphotransferase" evidence="1">
    <location>
        <begin position="3"/>
        <end position="193"/>
    </location>
</feature>
<dbReference type="InterPro" id="IPR011009">
    <property type="entry name" value="Kinase-like_dom_sf"/>
</dbReference>
<dbReference type="Pfam" id="PF01636">
    <property type="entry name" value="APH"/>
    <property type="match status" value="1"/>
</dbReference>
<organism evidence="2 3">
    <name type="scientific">Fusarium venenatum</name>
    <dbReference type="NCBI Taxonomy" id="56646"/>
    <lineage>
        <taxon>Eukaryota</taxon>
        <taxon>Fungi</taxon>
        <taxon>Dikarya</taxon>
        <taxon>Ascomycota</taxon>
        <taxon>Pezizomycotina</taxon>
        <taxon>Sordariomycetes</taxon>
        <taxon>Hypocreomycetidae</taxon>
        <taxon>Hypocreales</taxon>
        <taxon>Nectriaceae</taxon>
        <taxon>Fusarium</taxon>
    </lineage>
</organism>
<dbReference type="SUPFAM" id="SSF56112">
    <property type="entry name" value="Protein kinase-like (PK-like)"/>
    <property type="match status" value="1"/>
</dbReference>
<reference evidence="3" key="1">
    <citation type="submission" date="2014-10" db="EMBL/GenBank/DDBJ databases">
        <authorList>
            <person name="King R."/>
        </authorList>
    </citation>
    <scope>NUCLEOTIDE SEQUENCE [LARGE SCALE GENOMIC DNA]</scope>
    <source>
        <strain evidence="3">A3/5</strain>
    </source>
</reference>
<sequence length="216" mass="25378">MRFVAANTSIPVPTVHCSFIHKNQAFIIMERVQGHSFVKGLSISSHAELENIFKQLRQMFQELKALPPPPGTGVHNFLGGSLRDSRIPRSRPRIGPFKSIRDFHFWLLDGLHPEEHPNHVDDDDWKRIKDMVIIQDGLRQPPVFAHGDLNPFNIMVRDGRVAGIIDWEFAGWYHYYWEYTAAWYGNETRQAWQDLLTRFLDVYPEELEIEKTRQKW</sequence>
<evidence type="ECO:0000313" key="3">
    <source>
        <dbReference type="Proteomes" id="UP000245910"/>
    </source>
</evidence>
<dbReference type="Gene3D" id="3.90.1200.10">
    <property type="match status" value="1"/>
</dbReference>
<dbReference type="STRING" id="56646.A0A2L2T6F6"/>
<dbReference type="CDD" id="cd05120">
    <property type="entry name" value="APH_ChoK_like"/>
    <property type="match status" value="1"/>
</dbReference>
<evidence type="ECO:0000313" key="2">
    <source>
        <dbReference type="EMBL" id="CEI41721.1"/>
    </source>
</evidence>
<name>A0A2L2T6F6_9HYPO</name>
<accession>A0A2L2T6F6</accession>
<dbReference type="EMBL" id="LN649232">
    <property type="protein sequence ID" value="CEI41721.1"/>
    <property type="molecule type" value="Genomic_DNA"/>
</dbReference>
<dbReference type="Proteomes" id="UP000245910">
    <property type="component" value="Chromosome IIII"/>
</dbReference>
<dbReference type="PANTHER" id="PTHR21310">
    <property type="entry name" value="AMINOGLYCOSIDE PHOSPHOTRANSFERASE-RELATED-RELATED"/>
    <property type="match status" value="1"/>
</dbReference>
<proteinExistence type="predicted"/>
<keyword evidence="3" id="KW-1185">Reference proteome</keyword>
<dbReference type="InterPro" id="IPR002575">
    <property type="entry name" value="Aminoglycoside_PTrfase"/>
</dbReference>
<dbReference type="AlphaFoldDB" id="A0A2L2T6F6"/>
<dbReference type="PANTHER" id="PTHR21310:SF55">
    <property type="entry name" value="AMINOGLYCOSIDE PHOSPHOTRANSFERASE DOMAIN-CONTAINING PROTEIN"/>
    <property type="match status" value="1"/>
</dbReference>
<protein>
    <recommendedName>
        <fullName evidence="1">Aminoglycoside phosphotransferase domain-containing protein</fullName>
    </recommendedName>
</protein>